<dbReference type="Proteomes" id="UP000014387">
    <property type="component" value="Unassembled WGS sequence"/>
</dbReference>
<feature type="region of interest" description="Disordered" evidence="1">
    <location>
        <begin position="178"/>
        <end position="254"/>
    </location>
</feature>
<accession>A0A9W5RD44</accession>
<gene>
    <name evidence="2" type="ORF">HMPREF9238_00001</name>
</gene>
<evidence type="ECO:0000256" key="1">
    <source>
        <dbReference type="SAM" id="MobiDB-lite"/>
    </source>
</evidence>
<keyword evidence="2" id="KW-0378">Hydrolase</keyword>
<dbReference type="SUPFAM" id="SSF56784">
    <property type="entry name" value="HAD-like"/>
    <property type="match status" value="1"/>
</dbReference>
<sequence length="924" mass="103849">MSENQRGNDRNFDNRQWRSERQEKFGSRGRRFEDRGETGRRRFEGERSDFANRGRRFDRDNNAEGRRERNFERNDRGFRRDDRGPRQFNRDERGGRRFDNDRGYRRDDNRRRFDSDDRGVRRFERGDRDFRRNDRGSRRFENEDRPRRRFDRDDRNFSGDGRSDRRFDRRERDFRGRGRDYRRDDRGGRQFTRDDRPGRRFDRDDRRERDFGRDNRGGRRFERDERAPHYNREDGGRRSFDSDRNRSDRPNRFEDKYDAAAAAYDKFDDEFAERNNQIEGLPIPEGLEGKELDAAAYETLATLGAHSQEEVAKLLVMAGQLIDMEPERAYMYAQAAVGRAGRVDIVREAAALTAYATERYQEALREVRAVRRMRNDFSLRAVEADCERGLGKPEKALELIDETDLSQLDVAEQVELVLVAAGARSDLGEQDTALVLVEDALAKLGPDAEDELRGRLMSAQADHLRSLGRVEEADEVEASMPALPEDNDILDLKMLAESDVDDLRSDLKGSDEPLSQRYDTLLLDLDGVCYHGSKPVAHASQSVSEAVNAGMKHAFVTNNSSRAPKAVAAQLADLGFPAKPEDVMTSAMDAVNLMGEDLEEGAKVLVIGGEGLREAVTNGGFEIVGSADDNPEAIVQGLDKSLGWAELSEAAYAITNGAAYYATNMDGSLPTERGFALGNGALVRAVRYATGKKPKVSGKPLPAIFRSAIEMVGGEHAIAIGDRLETDVAGALSASIPSMHVLTGVHDARSVILADRGLRPQLVHTDMRGLNEPHPRPRHHRDGTWSCGVSQIAKVVAGRLTLDGVQLSEDGATVTLDSYRALIAAAWEYARETDAKVFCPPITVVDNDDPAGILESLAPEGEETVGEEQAELDEMPASDVSEEELAKVDVESVSAFLPGEEDLEELLEETRHLEDEDEQPQESE</sequence>
<feature type="region of interest" description="Disordered" evidence="1">
    <location>
        <begin position="860"/>
        <end position="924"/>
    </location>
</feature>
<organism evidence="2 3">
    <name type="scientific">Gleimia europaea ACS-120-V-Col10b</name>
    <dbReference type="NCBI Taxonomy" id="883069"/>
    <lineage>
        <taxon>Bacteria</taxon>
        <taxon>Bacillati</taxon>
        <taxon>Actinomycetota</taxon>
        <taxon>Actinomycetes</taxon>
        <taxon>Actinomycetales</taxon>
        <taxon>Actinomycetaceae</taxon>
        <taxon>Gleimia</taxon>
    </lineage>
</organism>
<name>A0A9W5RD44_9ACTO</name>
<feature type="region of interest" description="Disordered" evidence="1">
    <location>
        <begin position="141"/>
        <end position="165"/>
    </location>
</feature>
<feature type="compositionally biased region" description="Acidic residues" evidence="1">
    <location>
        <begin position="860"/>
        <end position="883"/>
    </location>
</feature>
<dbReference type="InterPro" id="IPR006357">
    <property type="entry name" value="HAD-SF_hydro_IIA"/>
</dbReference>
<dbReference type="PANTHER" id="PTHR19288">
    <property type="entry name" value="4-NITROPHENYLPHOSPHATASE-RELATED"/>
    <property type="match status" value="1"/>
</dbReference>
<dbReference type="PANTHER" id="PTHR19288:SF95">
    <property type="entry name" value="D-GLYCEROL 3-PHOSPHATE PHOSPHATASE"/>
    <property type="match status" value="1"/>
</dbReference>
<dbReference type="InterPro" id="IPR011990">
    <property type="entry name" value="TPR-like_helical_dom_sf"/>
</dbReference>
<evidence type="ECO:0000313" key="2">
    <source>
        <dbReference type="EMBL" id="EPD30264.1"/>
    </source>
</evidence>
<dbReference type="EMBL" id="AGWN01000001">
    <property type="protein sequence ID" value="EPD30264.1"/>
    <property type="molecule type" value="Genomic_DNA"/>
</dbReference>
<dbReference type="InterPro" id="IPR036412">
    <property type="entry name" value="HAD-like_sf"/>
</dbReference>
<keyword evidence="3" id="KW-1185">Reference proteome</keyword>
<reference evidence="2 3" key="1">
    <citation type="submission" date="2013-05" db="EMBL/GenBank/DDBJ databases">
        <title>The Genome Sequence of Actinomyces europaeus ACS-120-V-COL10B.</title>
        <authorList>
            <consortium name="The Broad Institute Genomics Platform"/>
            <person name="Earl A."/>
            <person name="Ward D."/>
            <person name="Feldgarden M."/>
            <person name="Gevers D."/>
            <person name="Saerens B."/>
            <person name="Vaneechoutte M."/>
            <person name="Walker B."/>
            <person name="Young S."/>
            <person name="Zeng Q."/>
            <person name="Gargeya S."/>
            <person name="Fitzgerald M."/>
            <person name="Haas B."/>
            <person name="Abouelleil A."/>
            <person name="Allen A.W."/>
            <person name="Alvarado L."/>
            <person name="Arachchi H.M."/>
            <person name="Berlin A.M."/>
            <person name="Chapman S.B."/>
            <person name="Gainer-Dewar J."/>
            <person name="Goldberg J."/>
            <person name="Griggs A."/>
            <person name="Gujja S."/>
            <person name="Hansen M."/>
            <person name="Howarth C."/>
            <person name="Imamovic A."/>
            <person name="Ireland A."/>
            <person name="Larimer J."/>
            <person name="McCowan C."/>
            <person name="Murphy C."/>
            <person name="Pearson M."/>
            <person name="Poon T.W."/>
            <person name="Priest M."/>
            <person name="Roberts A."/>
            <person name="Saif S."/>
            <person name="Shea T."/>
            <person name="Sisk P."/>
            <person name="Sykes S."/>
            <person name="Wortman J."/>
            <person name="Nusbaum C."/>
            <person name="Birren B."/>
        </authorList>
    </citation>
    <scope>NUCLEOTIDE SEQUENCE [LARGE SCALE GENOMIC DNA]</scope>
    <source>
        <strain evidence="2 3">ACS-120-V-Col10b</strain>
    </source>
</reference>
<dbReference type="AlphaFoldDB" id="A0A9W5RD44"/>
<dbReference type="Pfam" id="PF13242">
    <property type="entry name" value="Hydrolase_like"/>
    <property type="match status" value="1"/>
</dbReference>
<comment type="caution">
    <text evidence="2">The sequence shown here is derived from an EMBL/GenBank/DDBJ whole genome shotgun (WGS) entry which is preliminary data.</text>
</comment>
<protein>
    <submittedName>
        <fullName evidence="2">HAD hydrolase, family IIA</fullName>
    </submittedName>
</protein>
<feature type="region of interest" description="Disordered" evidence="1">
    <location>
        <begin position="1"/>
        <end position="101"/>
    </location>
</feature>
<dbReference type="RefSeq" id="WP_016443376.1">
    <property type="nucleotide sequence ID" value="NZ_KE150266.1"/>
</dbReference>
<dbReference type="GO" id="GO:0016791">
    <property type="term" value="F:phosphatase activity"/>
    <property type="evidence" value="ECO:0007669"/>
    <property type="project" value="TreeGrafter"/>
</dbReference>
<dbReference type="NCBIfam" id="TIGR01460">
    <property type="entry name" value="HAD-SF-IIA"/>
    <property type="match status" value="1"/>
</dbReference>
<evidence type="ECO:0000313" key="3">
    <source>
        <dbReference type="Proteomes" id="UP000014387"/>
    </source>
</evidence>
<dbReference type="InterPro" id="IPR023214">
    <property type="entry name" value="HAD_sf"/>
</dbReference>
<dbReference type="GO" id="GO:0005737">
    <property type="term" value="C:cytoplasm"/>
    <property type="evidence" value="ECO:0007669"/>
    <property type="project" value="TreeGrafter"/>
</dbReference>
<proteinExistence type="predicted"/>
<dbReference type="Pfam" id="PF13344">
    <property type="entry name" value="Hydrolase_6"/>
    <property type="match status" value="1"/>
</dbReference>
<feature type="compositionally biased region" description="Acidic residues" evidence="1">
    <location>
        <begin position="915"/>
        <end position="924"/>
    </location>
</feature>
<dbReference type="Gene3D" id="3.40.50.1000">
    <property type="entry name" value="HAD superfamily/HAD-like"/>
    <property type="match status" value="2"/>
</dbReference>
<dbReference type="Gene3D" id="1.25.40.10">
    <property type="entry name" value="Tetratricopeptide repeat domain"/>
    <property type="match status" value="1"/>
</dbReference>